<evidence type="ECO:0000313" key="3">
    <source>
        <dbReference type="EMBL" id="CAH0058467.1"/>
    </source>
</evidence>
<sequence length="489" mass="54262">MERKLLSTWNQIAPRVYQRQWFCFPCWRDARPEGITSHLRSALDRLASHFPHLTCKISLLSGHPGYLCIYPDDDAKISLRVYDERNSYNWTYAQLEAQGFPAKAFVHPCFDLPYELLENSEGIPVFEVHARLIEGGLLLGIYSHHSVSDGTAIHKVVSSLAQLTIEPTRLPMAEYTDIHLDLPPNLLIGSGHSSSSTFHDLLSKCPEYQLLSSLTGPTQFRISQAGMPWKDIQKTGRVFIFGAQQIEILKHRITECCGHSPSTFTCLAALSWAYVTKARLSSPINLLSSSPGEKMTIPNDVRLMISTDWRQRAFTGTMGPNAGNAVALPKTALDTGIVLAACSRDESISSPALGTITQAIEAMVRNVDDSFVALRTALFREAPDPRLIGVDADPRDPRDFYFNSWRHFGGQTRWKIPGAVEQEGDKNGGGVAPDAIRRAQAEWNIGAGLILPARKGCLGSEVLITLDVDAMECLCEDADWKLWVNEILE</sequence>
<protein>
    <recommendedName>
        <fullName evidence="2">Trichothecene 3-O-acetyltransferase-like N-terminal domain-containing protein</fullName>
    </recommendedName>
</protein>
<dbReference type="Gene3D" id="3.30.559.10">
    <property type="entry name" value="Chloramphenicol acetyltransferase-like domain"/>
    <property type="match status" value="2"/>
</dbReference>
<dbReference type="InterPro" id="IPR023213">
    <property type="entry name" value="CAT-like_dom_sf"/>
</dbReference>
<reference evidence="4" key="1">
    <citation type="submission" date="2019-06" db="EMBL/GenBank/DDBJ databases">
        <authorList>
            <person name="Broberg M."/>
        </authorList>
    </citation>
    <scope>NUCLEOTIDE SEQUENCE [LARGE SCALE GENOMIC DNA]</scope>
</reference>
<gene>
    <name evidence="3" type="ORF">CSOL1703_00008950</name>
</gene>
<proteinExistence type="predicted"/>
<evidence type="ECO:0000256" key="1">
    <source>
        <dbReference type="ARBA" id="ARBA00022679"/>
    </source>
</evidence>
<organism evidence="3 4">
    <name type="scientific">Clonostachys solani</name>
    <dbReference type="NCBI Taxonomy" id="160281"/>
    <lineage>
        <taxon>Eukaryota</taxon>
        <taxon>Fungi</taxon>
        <taxon>Dikarya</taxon>
        <taxon>Ascomycota</taxon>
        <taxon>Pezizomycotina</taxon>
        <taxon>Sordariomycetes</taxon>
        <taxon>Hypocreomycetidae</taxon>
        <taxon>Hypocreales</taxon>
        <taxon>Bionectriaceae</taxon>
        <taxon>Clonostachys</taxon>
    </lineage>
</organism>
<dbReference type="PANTHER" id="PTHR31642:SF310">
    <property type="entry name" value="FATTY ALCOHOL:CAFFEOYL-COA ACYLTRANSFERASE"/>
    <property type="match status" value="1"/>
</dbReference>
<keyword evidence="4" id="KW-1185">Reference proteome</keyword>
<dbReference type="GO" id="GO:0016747">
    <property type="term" value="F:acyltransferase activity, transferring groups other than amino-acyl groups"/>
    <property type="evidence" value="ECO:0007669"/>
    <property type="project" value="TreeGrafter"/>
</dbReference>
<dbReference type="EMBL" id="CABFOC020000082">
    <property type="protein sequence ID" value="CAH0058467.1"/>
    <property type="molecule type" value="Genomic_DNA"/>
</dbReference>
<dbReference type="OrthoDB" id="3548654at2759"/>
<dbReference type="InterPro" id="IPR050317">
    <property type="entry name" value="Plant_Fungal_Acyltransferase"/>
</dbReference>
<accession>A0A9N9ZN36</accession>
<name>A0A9N9ZN36_9HYPO</name>
<reference evidence="3 4" key="2">
    <citation type="submission" date="2021-10" db="EMBL/GenBank/DDBJ databases">
        <authorList>
            <person name="Piombo E."/>
        </authorList>
    </citation>
    <scope>NUCLEOTIDE SEQUENCE [LARGE SCALE GENOMIC DNA]</scope>
</reference>
<dbReference type="Pfam" id="PF22664">
    <property type="entry name" value="TRI-like_N"/>
    <property type="match status" value="1"/>
</dbReference>
<dbReference type="InterPro" id="IPR054710">
    <property type="entry name" value="Tri101-like_N"/>
</dbReference>
<dbReference type="GO" id="GO:0044550">
    <property type="term" value="P:secondary metabolite biosynthetic process"/>
    <property type="evidence" value="ECO:0007669"/>
    <property type="project" value="TreeGrafter"/>
</dbReference>
<dbReference type="PANTHER" id="PTHR31642">
    <property type="entry name" value="TRICHOTHECENE 3-O-ACETYLTRANSFERASE"/>
    <property type="match status" value="1"/>
</dbReference>
<keyword evidence="1" id="KW-0808">Transferase</keyword>
<evidence type="ECO:0000313" key="4">
    <source>
        <dbReference type="Proteomes" id="UP000775872"/>
    </source>
</evidence>
<feature type="domain" description="Trichothecene 3-O-acetyltransferase-like N-terminal" evidence="2">
    <location>
        <begin position="17"/>
        <end position="162"/>
    </location>
</feature>
<evidence type="ECO:0000259" key="2">
    <source>
        <dbReference type="Pfam" id="PF22664"/>
    </source>
</evidence>
<dbReference type="Proteomes" id="UP000775872">
    <property type="component" value="Unassembled WGS sequence"/>
</dbReference>
<comment type="caution">
    <text evidence="3">The sequence shown here is derived from an EMBL/GenBank/DDBJ whole genome shotgun (WGS) entry which is preliminary data.</text>
</comment>
<dbReference type="AlphaFoldDB" id="A0A9N9ZN36"/>